<dbReference type="Proteomes" id="UP001236569">
    <property type="component" value="Unassembled WGS sequence"/>
</dbReference>
<evidence type="ECO:0000313" key="1">
    <source>
        <dbReference type="EMBL" id="MDI9866381.1"/>
    </source>
</evidence>
<dbReference type="RefSeq" id="WP_283371205.1">
    <property type="nucleotide sequence ID" value="NZ_JASHID010000016.1"/>
</dbReference>
<comment type="caution">
    <text evidence="1">The sequence shown here is derived from an EMBL/GenBank/DDBJ whole genome shotgun (WGS) entry which is preliminary data.</text>
</comment>
<reference evidence="1 2" key="1">
    <citation type="submission" date="2023-05" db="EMBL/GenBank/DDBJ databases">
        <title>Novel species of genus Flectobacillus isolated from stream in China.</title>
        <authorList>
            <person name="Lu H."/>
        </authorList>
    </citation>
    <scope>NUCLEOTIDE SEQUENCE [LARGE SCALE GENOMIC DNA]</scope>
    <source>
        <strain evidence="1 2">DC10W</strain>
    </source>
</reference>
<protein>
    <submittedName>
        <fullName evidence="1">Uncharacterized protein</fullName>
    </submittedName>
</protein>
<organism evidence="1 2">
    <name type="scientific">Flectobacillus longus</name>
    <dbReference type="NCBI Taxonomy" id="2984207"/>
    <lineage>
        <taxon>Bacteria</taxon>
        <taxon>Pseudomonadati</taxon>
        <taxon>Bacteroidota</taxon>
        <taxon>Cytophagia</taxon>
        <taxon>Cytophagales</taxon>
        <taxon>Flectobacillaceae</taxon>
        <taxon>Flectobacillus</taxon>
    </lineage>
</organism>
<proteinExistence type="predicted"/>
<name>A0ABT6YTB8_9BACT</name>
<gene>
    <name evidence="1" type="ORF">QM480_18720</name>
</gene>
<keyword evidence="2" id="KW-1185">Reference proteome</keyword>
<evidence type="ECO:0000313" key="2">
    <source>
        <dbReference type="Proteomes" id="UP001236569"/>
    </source>
</evidence>
<sequence length="130" mass="13980">MVISCKQQSSEEQIQPIVSTKNNFDSALGDYQLISLVDTKGNLVAGSSGTLHLEKESNGSATIKISIEIKTANAGGGMGSSFNYAAQNDGKKIRFGADIYVEANEFHAPVSIYNYSTNSNEVYTATFLKK</sequence>
<dbReference type="EMBL" id="JASHID010000016">
    <property type="protein sequence ID" value="MDI9866381.1"/>
    <property type="molecule type" value="Genomic_DNA"/>
</dbReference>
<accession>A0ABT6YTB8</accession>